<evidence type="ECO:0000256" key="9">
    <source>
        <dbReference type="ARBA" id="ARBA00023237"/>
    </source>
</evidence>
<dbReference type="InterPro" id="IPR037066">
    <property type="entry name" value="Plug_dom_sf"/>
</dbReference>
<dbReference type="InterPro" id="IPR000531">
    <property type="entry name" value="Beta-barrel_TonB"/>
</dbReference>
<dbReference type="InterPro" id="IPR039426">
    <property type="entry name" value="TonB-dep_rcpt-like"/>
</dbReference>
<dbReference type="GO" id="GO:0044718">
    <property type="term" value="P:siderophore transmembrane transport"/>
    <property type="evidence" value="ECO:0007669"/>
    <property type="project" value="TreeGrafter"/>
</dbReference>
<evidence type="ECO:0000259" key="13">
    <source>
        <dbReference type="Pfam" id="PF07715"/>
    </source>
</evidence>
<evidence type="ECO:0000256" key="11">
    <source>
        <dbReference type="RuleBase" id="RU003357"/>
    </source>
</evidence>
<keyword evidence="8 14" id="KW-0675">Receptor</keyword>
<evidence type="ECO:0000256" key="10">
    <source>
        <dbReference type="PROSITE-ProRule" id="PRU01360"/>
    </source>
</evidence>
<evidence type="ECO:0000256" key="6">
    <source>
        <dbReference type="ARBA" id="ARBA00023077"/>
    </source>
</evidence>
<feature type="domain" description="TonB-dependent receptor plug" evidence="13">
    <location>
        <begin position="46"/>
        <end position="129"/>
    </location>
</feature>
<dbReference type="Pfam" id="PF07715">
    <property type="entry name" value="Plug"/>
    <property type="match status" value="1"/>
</dbReference>
<proteinExistence type="inferred from homology"/>
<dbReference type="Gene3D" id="2.170.130.10">
    <property type="entry name" value="TonB-dependent receptor, plug domain"/>
    <property type="match status" value="1"/>
</dbReference>
<dbReference type="PANTHER" id="PTHR30069:SF29">
    <property type="entry name" value="HEMOGLOBIN AND HEMOGLOBIN-HAPTOGLOBIN-BINDING PROTEIN 1-RELATED"/>
    <property type="match status" value="1"/>
</dbReference>
<organism evidence="14 15">
    <name type="scientific">Muribaculum gordoncarteri</name>
    <dbReference type="NCBI Taxonomy" id="2530390"/>
    <lineage>
        <taxon>Bacteria</taxon>
        <taxon>Pseudomonadati</taxon>
        <taxon>Bacteroidota</taxon>
        <taxon>Bacteroidia</taxon>
        <taxon>Bacteroidales</taxon>
        <taxon>Muribaculaceae</taxon>
        <taxon>Muribaculum</taxon>
    </lineage>
</organism>
<comment type="subcellular location">
    <subcellularLocation>
        <location evidence="1 10">Cell outer membrane</location>
        <topology evidence="1 10">Multi-pass membrane protein</topology>
    </subcellularLocation>
</comment>
<keyword evidence="3 10" id="KW-1134">Transmembrane beta strand</keyword>
<dbReference type="AlphaFoldDB" id="A0A4P7VRT1"/>
<dbReference type="GO" id="GO:0009279">
    <property type="term" value="C:cell outer membrane"/>
    <property type="evidence" value="ECO:0007669"/>
    <property type="project" value="UniProtKB-SubCell"/>
</dbReference>
<dbReference type="Gene3D" id="2.40.170.20">
    <property type="entry name" value="TonB-dependent receptor, beta-barrel domain"/>
    <property type="match status" value="1"/>
</dbReference>
<name>A0A4P7VRT1_9BACT</name>
<dbReference type="SUPFAM" id="SSF56935">
    <property type="entry name" value="Porins"/>
    <property type="match status" value="1"/>
</dbReference>
<evidence type="ECO:0000256" key="1">
    <source>
        <dbReference type="ARBA" id="ARBA00004571"/>
    </source>
</evidence>
<dbReference type="GO" id="GO:0015344">
    <property type="term" value="F:siderophore uptake transmembrane transporter activity"/>
    <property type="evidence" value="ECO:0007669"/>
    <property type="project" value="TreeGrafter"/>
</dbReference>
<dbReference type="PROSITE" id="PS52016">
    <property type="entry name" value="TONB_DEPENDENT_REC_3"/>
    <property type="match status" value="1"/>
</dbReference>
<evidence type="ECO:0000256" key="3">
    <source>
        <dbReference type="ARBA" id="ARBA00022452"/>
    </source>
</evidence>
<evidence type="ECO:0000256" key="7">
    <source>
        <dbReference type="ARBA" id="ARBA00023136"/>
    </source>
</evidence>
<evidence type="ECO:0000256" key="4">
    <source>
        <dbReference type="ARBA" id="ARBA00022692"/>
    </source>
</evidence>
<keyword evidence="5" id="KW-0732">Signal</keyword>
<feature type="domain" description="TonB-dependent receptor-like beta-barrel" evidence="12">
    <location>
        <begin position="192"/>
        <end position="637"/>
    </location>
</feature>
<keyword evidence="15" id="KW-1185">Reference proteome</keyword>
<keyword evidence="9 10" id="KW-0998">Cell outer membrane</keyword>
<keyword evidence="6 11" id="KW-0798">TonB box</keyword>
<dbReference type="KEGG" id="mgod:E7746_08830"/>
<evidence type="ECO:0000256" key="2">
    <source>
        <dbReference type="ARBA" id="ARBA00022448"/>
    </source>
</evidence>
<gene>
    <name evidence="14" type="ORF">E7746_08830</name>
</gene>
<accession>A0A4P7VRT1</accession>
<dbReference type="InterPro" id="IPR012910">
    <property type="entry name" value="Plug_dom"/>
</dbReference>
<protein>
    <submittedName>
        <fullName evidence="14">TonB-dependent receptor</fullName>
    </submittedName>
</protein>
<evidence type="ECO:0000313" key="14">
    <source>
        <dbReference type="EMBL" id="QCD37069.1"/>
    </source>
</evidence>
<keyword evidence="2 10" id="KW-0813">Transport</keyword>
<dbReference type="OrthoDB" id="9762903at2"/>
<dbReference type="Proteomes" id="UP000297031">
    <property type="component" value="Chromosome"/>
</dbReference>
<evidence type="ECO:0000259" key="12">
    <source>
        <dbReference type="Pfam" id="PF00593"/>
    </source>
</evidence>
<evidence type="ECO:0000256" key="8">
    <source>
        <dbReference type="ARBA" id="ARBA00023170"/>
    </source>
</evidence>
<keyword evidence="7 10" id="KW-0472">Membrane</keyword>
<dbReference type="PANTHER" id="PTHR30069">
    <property type="entry name" value="TONB-DEPENDENT OUTER MEMBRANE RECEPTOR"/>
    <property type="match status" value="1"/>
</dbReference>
<sequence>MPLFVCMVLHSLNAEATVAPVSDDSITMQRIDDVVIEARRSPIKVSTAAPVQTLSGTELTRLGVQNMADAVRRFAGANVRDYGGVGGLKTVSVRNMGAAHTGVSYDGAPVSNCQAGQIDIGRFSLDNVSMLSLAIGQNEDLLQPAKLYASAGVLSIVTQRPVFDGDDKSAFQVKIKGGSFGYITPAVRWWQKLGENTVTSLEGDYMRADGNYPFRLVNGKYVTEERRNNSAITSWHGEGNLYHTFADSSNLQVKGYYYYSKRGLPGPVTLYNPVSDETLWDKNAFVQVKYRKEFSDKWNFQAQAKYNYGWNRDRDLGPQYSDGVYSATHRQNEYYVTASAVYRPVQPLQIALAQDAAINTLHSTMPECPFPTRYTSLTALNVRYRRNGLTVNGVLLGTYINERVKSGKKPDDLSRLSPGVSVSVQPWRDEQLYFRAMYKSTFRTPTFNDLYYYRLGNRKLRPEKADEYNIGVTWSILPASFMDYLSFTVDGYFNNVTDKIVAFPTTYAWTMANYGKVHVTGVDITLASAFSLSRKVQLTLSGAYTFQKAVDLTDPDSKSYKHQLPYTPRHSGNVSAVIDMPWVDVGYSIVGVGKRYCLSQNIPVNKIDGYAEHTLTVSHEFLFRGYSLDLQGEIINLTDKQYDVIKYYPMPGRSWRVTGTFKF</sequence>
<reference evidence="14 15" key="1">
    <citation type="submission" date="2019-02" db="EMBL/GenBank/DDBJ databases">
        <title>Isolation and identification of novel species under the genus Muribaculum.</title>
        <authorList>
            <person name="Miyake S."/>
            <person name="Ding Y."/>
            <person name="Low A."/>
            <person name="Soh M."/>
            <person name="Seedorf H."/>
        </authorList>
    </citation>
    <scope>NUCLEOTIDE SEQUENCE [LARGE SCALE GENOMIC DNA]</scope>
    <source>
        <strain evidence="14 15">TLL-A4</strain>
    </source>
</reference>
<evidence type="ECO:0000256" key="5">
    <source>
        <dbReference type="ARBA" id="ARBA00022729"/>
    </source>
</evidence>
<keyword evidence="4 10" id="KW-0812">Transmembrane</keyword>
<dbReference type="Pfam" id="PF00593">
    <property type="entry name" value="TonB_dep_Rec_b-barrel"/>
    <property type="match status" value="1"/>
</dbReference>
<dbReference type="EMBL" id="CP039393">
    <property type="protein sequence ID" value="QCD37069.1"/>
    <property type="molecule type" value="Genomic_DNA"/>
</dbReference>
<comment type="similarity">
    <text evidence="10 11">Belongs to the TonB-dependent receptor family.</text>
</comment>
<dbReference type="InterPro" id="IPR036942">
    <property type="entry name" value="Beta-barrel_TonB_sf"/>
</dbReference>
<evidence type="ECO:0000313" key="15">
    <source>
        <dbReference type="Proteomes" id="UP000297031"/>
    </source>
</evidence>